<proteinExistence type="predicted"/>
<dbReference type="Gene3D" id="1.20.1440.40">
    <property type="entry name" value="YqcC-like"/>
    <property type="match status" value="1"/>
</dbReference>
<dbReference type="InterPro" id="IPR023376">
    <property type="entry name" value="YqcC-like_dom"/>
</dbReference>
<dbReference type="PANTHER" id="PTHR39586:SF1">
    <property type="entry name" value="CYTOPLASMIC PROTEIN"/>
    <property type="match status" value="1"/>
</dbReference>
<dbReference type="InterPro" id="IPR007384">
    <property type="entry name" value="UCP006257"/>
</dbReference>
<dbReference type="EMBL" id="BMYZ01000001">
    <property type="protein sequence ID" value="GGY69093.1"/>
    <property type="molecule type" value="Genomic_DNA"/>
</dbReference>
<dbReference type="PIRSF" id="PIRSF006257">
    <property type="entry name" value="UCP006257"/>
    <property type="match status" value="1"/>
</dbReference>
<keyword evidence="3" id="KW-1185">Reference proteome</keyword>
<dbReference type="Pfam" id="PF04287">
    <property type="entry name" value="DUF446"/>
    <property type="match status" value="1"/>
</dbReference>
<dbReference type="SUPFAM" id="SSF158452">
    <property type="entry name" value="YqcC-like"/>
    <property type="match status" value="1"/>
</dbReference>
<evidence type="ECO:0000313" key="2">
    <source>
        <dbReference type="EMBL" id="GGY69093.1"/>
    </source>
</evidence>
<accession>A0ABQ3AVZ6</accession>
<comment type="caution">
    <text evidence="2">The sequence shown here is derived from an EMBL/GenBank/DDBJ whole genome shotgun (WGS) entry which is preliminary data.</text>
</comment>
<feature type="domain" description="YqcC-like" evidence="1">
    <location>
        <begin position="20"/>
        <end position="116"/>
    </location>
</feature>
<evidence type="ECO:0000313" key="3">
    <source>
        <dbReference type="Proteomes" id="UP000619761"/>
    </source>
</evidence>
<dbReference type="Proteomes" id="UP000619761">
    <property type="component" value="Unassembled WGS sequence"/>
</dbReference>
<evidence type="ECO:0000259" key="1">
    <source>
        <dbReference type="Pfam" id="PF04287"/>
    </source>
</evidence>
<reference evidence="3" key="1">
    <citation type="journal article" date="2019" name="Int. J. Syst. Evol. Microbiol.">
        <title>The Global Catalogue of Microorganisms (GCM) 10K type strain sequencing project: providing services to taxonomists for standard genome sequencing and annotation.</title>
        <authorList>
            <consortium name="The Broad Institute Genomics Platform"/>
            <consortium name="The Broad Institute Genome Sequencing Center for Infectious Disease"/>
            <person name="Wu L."/>
            <person name="Ma J."/>
        </authorList>
    </citation>
    <scope>NUCLEOTIDE SEQUENCE [LARGE SCALE GENOMIC DNA]</scope>
    <source>
        <strain evidence="3">KCTC 32239</strain>
    </source>
</reference>
<sequence>MCTNSLNVSENYMSHKHITVAEILIDIEKELRELRLWEFESPPEEALASTQPFAIDTLNFPQWLQFIFIPRLYFMVEQGLPLPRVSGVKPMAEEYFGVLSLNSAALIMHLDAMDKLLTE</sequence>
<gene>
    <name evidence="2" type="primary">yqcC</name>
    <name evidence="2" type="ORF">GCM10011613_11760</name>
</gene>
<name>A0ABQ3AVZ6_9GAMM</name>
<dbReference type="InterPro" id="IPR036814">
    <property type="entry name" value="YqcC-like_sf"/>
</dbReference>
<protein>
    <recommendedName>
        <fullName evidence="1">YqcC-like domain-containing protein</fullName>
    </recommendedName>
</protein>
<organism evidence="2 3">
    <name type="scientific">Cellvibrio zantedeschiae</name>
    <dbReference type="NCBI Taxonomy" id="1237077"/>
    <lineage>
        <taxon>Bacteria</taxon>
        <taxon>Pseudomonadati</taxon>
        <taxon>Pseudomonadota</taxon>
        <taxon>Gammaproteobacteria</taxon>
        <taxon>Cellvibrionales</taxon>
        <taxon>Cellvibrionaceae</taxon>
        <taxon>Cellvibrio</taxon>
    </lineage>
</organism>
<dbReference type="PANTHER" id="PTHR39586">
    <property type="entry name" value="CYTOPLASMIC PROTEIN-RELATED"/>
    <property type="match status" value="1"/>
</dbReference>